<dbReference type="Proteomes" id="UP000757435">
    <property type="component" value="Unassembled WGS sequence"/>
</dbReference>
<comment type="caution">
    <text evidence="3">The sequence shown here is derived from an EMBL/GenBank/DDBJ whole genome shotgun (WGS) entry which is preliminary data.</text>
</comment>
<dbReference type="AlphaFoldDB" id="A0A951Q8F9"/>
<proteinExistence type="predicted"/>
<dbReference type="Gene3D" id="3.90.1570.10">
    <property type="entry name" value="tt1808, chain A"/>
    <property type="match status" value="1"/>
</dbReference>
<keyword evidence="3" id="KW-0540">Nuclease</keyword>
<accession>A0A951Q8F9</accession>
<dbReference type="EMBL" id="JAHHHD010000003">
    <property type="protein sequence ID" value="MBW4657779.1"/>
    <property type="molecule type" value="Genomic_DNA"/>
</dbReference>
<protein>
    <submittedName>
        <fullName evidence="3">Uma2 family endonuclease</fullName>
    </submittedName>
</protein>
<dbReference type="CDD" id="cd06260">
    <property type="entry name" value="DUF820-like"/>
    <property type="match status" value="1"/>
</dbReference>
<feature type="domain" description="Putative restriction endonuclease" evidence="2">
    <location>
        <begin position="30"/>
        <end position="197"/>
    </location>
</feature>
<evidence type="ECO:0000259" key="2">
    <source>
        <dbReference type="Pfam" id="PF05685"/>
    </source>
</evidence>
<gene>
    <name evidence="3" type="ORF">KME15_03830</name>
</gene>
<dbReference type="SUPFAM" id="SSF52980">
    <property type="entry name" value="Restriction endonuclease-like"/>
    <property type="match status" value="1"/>
</dbReference>
<dbReference type="PANTHER" id="PTHR36558:SF1">
    <property type="entry name" value="RESTRICTION ENDONUCLEASE DOMAIN-CONTAINING PROTEIN-RELATED"/>
    <property type="match status" value="1"/>
</dbReference>
<dbReference type="Pfam" id="PF05685">
    <property type="entry name" value="Uma2"/>
    <property type="match status" value="1"/>
</dbReference>
<dbReference type="InterPro" id="IPR008538">
    <property type="entry name" value="Uma2"/>
</dbReference>
<keyword evidence="3" id="KW-0378">Hydrolase</keyword>
<dbReference type="InterPro" id="IPR012296">
    <property type="entry name" value="Nuclease_put_TT1808"/>
</dbReference>
<evidence type="ECO:0000313" key="4">
    <source>
        <dbReference type="Proteomes" id="UP000757435"/>
    </source>
</evidence>
<evidence type="ECO:0000256" key="1">
    <source>
        <dbReference type="SAM" id="MobiDB-lite"/>
    </source>
</evidence>
<keyword evidence="3" id="KW-0255">Endonuclease</keyword>
<reference evidence="3" key="2">
    <citation type="journal article" date="2022" name="Microbiol. Resour. Announc.">
        <title>Metagenome Sequencing to Explore Phylogenomics of Terrestrial Cyanobacteria.</title>
        <authorList>
            <person name="Ward R.D."/>
            <person name="Stajich J.E."/>
            <person name="Johansen J.R."/>
            <person name="Huntemann M."/>
            <person name="Clum A."/>
            <person name="Foster B."/>
            <person name="Foster B."/>
            <person name="Roux S."/>
            <person name="Palaniappan K."/>
            <person name="Varghese N."/>
            <person name="Mukherjee S."/>
            <person name="Reddy T.B.K."/>
            <person name="Daum C."/>
            <person name="Copeland A."/>
            <person name="Chen I.A."/>
            <person name="Ivanova N.N."/>
            <person name="Kyrpides N.C."/>
            <person name="Shapiro N."/>
            <person name="Eloe-Fadrosh E.A."/>
            <person name="Pietrasiak N."/>
        </authorList>
    </citation>
    <scope>NUCLEOTIDE SEQUENCE</scope>
    <source>
        <strain evidence="3">UHER 2000/2452</strain>
    </source>
</reference>
<sequence>MQTQPSYHKPEESVPEEPTLAESALKRYTPEEYLRLEETAEFRSEYRDGEITPMTGGSINHNRIVGSIYAYLKFALRGKNLEAFTSDLRLWIPTYQLYTYPDVMVIQGEPVFQAKRTDTVMNPCLIVEVLSKSTQTYDRTRKFKFYRSIAALQEYVLVDQYAIEIEHYTRLEDNSWRLRDYGADTQSLTLSSVELEIAIADLYEGVNFDLQDPEAAPSEAQAEEQAAT</sequence>
<dbReference type="InterPro" id="IPR011335">
    <property type="entry name" value="Restrct_endonuc-II-like"/>
</dbReference>
<organism evidence="3 4">
    <name type="scientific">Drouetiella hepatica Uher 2000/2452</name>
    <dbReference type="NCBI Taxonomy" id="904376"/>
    <lineage>
        <taxon>Bacteria</taxon>
        <taxon>Bacillati</taxon>
        <taxon>Cyanobacteriota</taxon>
        <taxon>Cyanophyceae</taxon>
        <taxon>Oculatellales</taxon>
        <taxon>Oculatellaceae</taxon>
        <taxon>Drouetiella</taxon>
    </lineage>
</organism>
<name>A0A951Q8F9_9CYAN</name>
<dbReference type="GO" id="GO:0004519">
    <property type="term" value="F:endonuclease activity"/>
    <property type="evidence" value="ECO:0007669"/>
    <property type="project" value="UniProtKB-KW"/>
</dbReference>
<reference evidence="3" key="1">
    <citation type="submission" date="2021-05" db="EMBL/GenBank/DDBJ databases">
        <authorList>
            <person name="Pietrasiak N."/>
            <person name="Ward R."/>
            <person name="Stajich J.E."/>
            <person name="Kurbessoian T."/>
        </authorList>
    </citation>
    <scope>NUCLEOTIDE SEQUENCE</scope>
    <source>
        <strain evidence="3">UHER 2000/2452</strain>
    </source>
</reference>
<evidence type="ECO:0000313" key="3">
    <source>
        <dbReference type="EMBL" id="MBW4657779.1"/>
    </source>
</evidence>
<feature type="region of interest" description="Disordered" evidence="1">
    <location>
        <begin position="1"/>
        <end position="23"/>
    </location>
</feature>
<dbReference type="PANTHER" id="PTHR36558">
    <property type="entry name" value="GLR1098 PROTEIN"/>
    <property type="match status" value="1"/>
</dbReference>